<feature type="active site" evidence="9">
    <location>
        <position position="80"/>
    </location>
</feature>
<feature type="binding site" evidence="8">
    <location>
        <position position="71"/>
    </location>
    <ligand>
        <name>substrate</name>
    </ligand>
</feature>
<dbReference type="GO" id="GO:0005829">
    <property type="term" value="C:cytosol"/>
    <property type="evidence" value="ECO:0007669"/>
    <property type="project" value="TreeGrafter"/>
</dbReference>
<keyword evidence="5 8" id="KW-0457">Lysine biosynthesis</keyword>
<keyword evidence="4 8" id="KW-0028">Amino-acid biosynthesis</keyword>
<comment type="caution">
    <text evidence="8">Lacks conserved residue(s) required for the propagation of feature annotation.</text>
</comment>
<dbReference type="PANTHER" id="PTHR31689:SF0">
    <property type="entry name" value="DIAMINOPIMELATE EPIMERASE"/>
    <property type="match status" value="1"/>
</dbReference>
<dbReference type="OrthoDB" id="9805408at2"/>
<evidence type="ECO:0000256" key="2">
    <source>
        <dbReference type="ARBA" id="ARBA00010219"/>
    </source>
</evidence>
<comment type="pathway">
    <text evidence="1 8">Amino-acid biosynthesis; L-lysine biosynthesis via DAP pathway; DL-2,6-diaminopimelate from LL-2,6-diaminopimelate: step 1/1.</text>
</comment>
<dbReference type="InterPro" id="IPR001653">
    <property type="entry name" value="DAP_epimerase_DapF"/>
</dbReference>
<dbReference type="PANTHER" id="PTHR31689">
    <property type="entry name" value="DIAMINOPIMELATE EPIMERASE, CHLOROPLASTIC"/>
    <property type="match status" value="1"/>
</dbReference>
<feature type="binding site" evidence="8">
    <location>
        <position position="12"/>
    </location>
    <ligand>
        <name>substrate</name>
    </ligand>
</feature>
<keyword evidence="8" id="KW-0963">Cytoplasm</keyword>
<keyword evidence="6 8" id="KW-0413">Isomerase</keyword>
<comment type="similarity">
    <text evidence="2 8">Belongs to the diaminopimelate epimerase family.</text>
</comment>
<dbReference type="NCBIfam" id="TIGR00652">
    <property type="entry name" value="DapF"/>
    <property type="match status" value="1"/>
</dbReference>
<dbReference type="UniPathway" id="UPA00034">
    <property type="reaction ID" value="UER00025"/>
</dbReference>
<evidence type="ECO:0000256" key="7">
    <source>
        <dbReference type="ARBA" id="ARBA00051712"/>
    </source>
</evidence>
<feature type="binding site" evidence="8">
    <location>
        <position position="185"/>
    </location>
    <ligand>
        <name>substrate</name>
    </ligand>
</feature>
<feature type="site" description="Could be important to modulate the pK values of the two catalytic cysteine residues" evidence="8">
    <location>
        <position position="202"/>
    </location>
</feature>
<dbReference type="HAMAP" id="MF_00197">
    <property type="entry name" value="DAP_epimerase"/>
    <property type="match status" value="1"/>
</dbReference>
<accession>A0A238ZBG8</accession>
<evidence type="ECO:0000313" key="10">
    <source>
        <dbReference type="EMBL" id="SNR80409.1"/>
    </source>
</evidence>
<proteinExistence type="inferred from homology"/>
<comment type="catalytic activity">
    <reaction evidence="7 8">
        <text>(2S,6S)-2,6-diaminopimelate = meso-2,6-diaminopimelate</text>
        <dbReference type="Rhea" id="RHEA:15393"/>
        <dbReference type="ChEBI" id="CHEBI:57609"/>
        <dbReference type="ChEBI" id="CHEBI:57791"/>
        <dbReference type="EC" id="5.1.1.7"/>
    </reaction>
</comment>
<dbReference type="PROSITE" id="PS01326">
    <property type="entry name" value="DAP_EPIMERASE"/>
    <property type="match status" value="1"/>
</dbReference>
<comment type="subcellular location">
    <subcellularLocation>
        <location evidence="8">Cytoplasm</location>
    </subcellularLocation>
</comment>
<dbReference type="InterPro" id="IPR018510">
    <property type="entry name" value="DAP_epimerase_AS"/>
</dbReference>
<comment type="subunit">
    <text evidence="8">Homodimer.</text>
</comment>
<feature type="binding site" evidence="8">
    <location>
        <begin position="202"/>
        <end position="203"/>
    </location>
    <ligand>
        <name>substrate</name>
    </ligand>
</feature>
<feature type="binding site" evidence="8">
    <location>
        <begin position="81"/>
        <end position="82"/>
    </location>
    <ligand>
        <name>substrate</name>
    </ligand>
</feature>
<feature type="site" description="Could be important to modulate the pK values of the two catalytic cysteine residues" evidence="8">
    <location>
        <position position="153"/>
    </location>
</feature>
<evidence type="ECO:0000313" key="11">
    <source>
        <dbReference type="Proteomes" id="UP000198405"/>
    </source>
</evidence>
<dbReference type="Gene3D" id="3.10.310.10">
    <property type="entry name" value="Diaminopimelate Epimerase, Chain A, domain 1"/>
    <property type="match status" value="2"/>
</dbReference>
<comment type="function">
    <text evidence="8">Catalyzes the stereoinversion of LL-2,6-diaminopimelate (L,L-DAP) to meso-diaminopimelate (meso-DAP), a precursor of L-lysine and an essential component of the bacterial peptidoglycan.</text>
</comment>
<sequence length="274" mass="30359">MLEFSKLEGTGNDFIIIDNRENWISNFLSEKNIPIEVFVKTVCNRKKGVGADGLILIENSETVNFRWQFFNSDGSTATMCGNGARCAARYAYEKGIAPEKMQFETGAGIIKATVSCKTVKVLLTRPYDINLHLKVPTESKEIAGAFLNTGVPHFVIFVDNIENVDVNSIGKEIRYHKLFQPEGTNVNFAEYKNGKLYVRTYERGVEGETLACGTGSVASAIAFSKLFGATSPVKVLTRSGEELTVYFDENLKEVYLEGNTSWICDGTIKEEILG</sequence>
<evidence type="ECO:0000256" key="4">
    <source>
        <dbReference type="ARBA" id="ARBA00022605"/>
    </source>
</evidence>
<keyword evidence="11" id="KW-1185">Reference proteome</keyword>
<name>A0A238ZBG8_9BACT</name>
<gene>
    <name evidence="8" type="primary">dapF</name>
    <name evidence="10" type="ORF">SAMN06265340_10778</name>
</gene>
<dbReference type="GO" id="GO:0008837">
    <property type="term" value="F:diaminopimelate epimerase activity"/>
    <property type="evidence" value="ECO:0007669"/>
    <property type="project" value="UniProtKB-UniRule"/>
</dbReference>
<feature type="active site" description="Proton acceptor" evidence="8">
    <location>
        <position position="212"/>
    </location>
</feature>
<feature type="binding site" evidence="8">
    <location>
        <begin position="213"/>
        <end position="214"/>
    </location>
    <ligand>
        <name>substrate</name>
    </ligand>
</feature>
<evidence type="ECO:0000256" key="1">
    <source>
        <dbReference type="ARBA" id="ARBA00005196"/>
    </source>
</evidence>
<evidence type="ECO:0000256" key="6">
    <source>
        <dbReference type="ARBA" id="ARBA00023235"/>
    </source>
</evidence>
<evidence type="ECO:0000256" key="5">
    <source>
        <dbReference type="ARBA" id="ARBA00023154"/>
    </source>
</evidence>
<organism evidence="10 11">
    <name type="scientific">Desulfurobacterium atlanticum</name>
    <dbReference type="NCBI Taxonomy" id="240169"/>
    <lineage>
        <taxon>Bacteria</taxon>
        <taxon>Pseudomonadati</taxon>
        <taxon>Aquificota</taxon>
        <taxon>Aquificia</taxon>
        <taxon>Desulfurobacteriales</taxon>
        <taxon>Desulfurobacteriaceae</taxon>
        <taxon>Desulfurobacterium</taxon>
    </lineage>
</organism>
<dbReference type="EMBL" id="FZOB01000007">
    <property type="protein sequence ID" value="SNR80409.1"/>
    <property type="molecule type" value="Genomic_DNA"/>
</dbReference>
<evidence type="ECO:0000256" key="3">
    <source>
        <dbReference type="ARBA" id="ARBA00013080"/>
    </source>
</evidence>
<evidence type="ECO:0000256" key="9">
    <source>
        <dbReference type="PROSITE-ProRule" id="PRU10125"/>
    </source>
</evidence>
<dbReference type="Proteomes" id="UP000198405">
    <property type="component" value="Unassembled WGS sequence"/>
</dbReference>
<evidence type="ECO:0000256" key="8">
    <source>
        <dbReference type="HAMAP-Rule" id="MF_00197"/>
    </source>
</evidence>
<dbReference type="SUPFAM" id="SSF54506">
    <property type="entry name" value="Diaminopimelate epimerase-like"/>
    <property type="match status" value="2"/>
</dbReference>
<reference evidence="11" key="1">
    <citation type="submission" date="2017-06" db="EMBL/GenBank/DDBJ databases">
        <authorList>
            <person name="Varghese N."/>
            <person name="Submissions S."/>
        </authorList>
    </citation>
    <scope>NUCLEOTIDE SEQUENCE [LARGE SCALE GENOMIC DNA]</scope>
    <source>
        <strain evidence="11">DSM 15668</strain>
    </source>
</reference>
<dbReference type="AlphaFoldDB" id="A0A238ZBG8"/>
<dbReference type="Pfam" id="PF01678">
    <property type="entry name" value="DAP_epimerase"/>
    <property type="match status" value="2"/>
</dbReference>
<dbReference type="GO" id="GO:0009089">
    <property type="term" value="P:lysine biosynthetic process via diaminopimelate"/>
    <property type="evidence" value="ECO:0007669"/>
    <property type="project" value="UniProtKB-UniRule"/>
</dbReference>
<dbReference type="RefSeq" id="WP_089323202.1">
    <property type="nucleotide sequence ID" value="NZ_FZOB01000007.1"/>
</dbReference>
<protein>
    <recommendedName>
        <fullName evidence="3 8">Diaminopimelate epimerase</fullName>
        <shortName evidence="8">DAP epimerase</shortName>
        <ecNumber evidence="3 8">5.1.1.7</ecNumber>
    </recommendedName>
    <alternativeName>
        <fullName evidence="8">PLP-independent amino acid racemase</fullName>
    </alternativeName>
</protein>
<dbReference type="EC" id="5.1.1.7" evidence="3 8"/>
<feature type="active site" description="Proton donor" evidence="8">
    <location>
        <position position="80"/>
    </location>
</feature>